<feature type="coiled-coil region" evidence="1">
    <location>
        <begin position="101"/>
        <end position="146"/>
    </location>
</feature>
<evidence type="ECO:0000313" key="4">
    <source>
        <dbReference type="Proteomes" id="UP001189429"/>
    </source>
</evidence>
<dbReference type="SUPFAM" id="SSF56219">
    <property type="entry name" value="DNase I-like"/>
    <property type="match status" value="1"/>
</dbReference>
<feature type="non-terminal residue" evidence="3">
    <location>
        <position position="691"/>
    </location>
</feature>
<name>A0ABN9XPH5_9DINO</name>
<feature type="non-terminal residue" evidence="3">
    <location>
        <position position="1"/>
    </location>
</feature>
<evidence type="ECO:0000256" key="1">
    <source>
        <dbReference type="SAM" id="Coils"/>
    </source>
</evidence>
<organism evidence="3 4">
    <name type="scientific">Prorocentrum cordatum</name>
    <dbReference type="NCBI Taxonomy" id="2364126"/>
    <lineage>
        <taxon>Eukaryota</taxon>
        <taxon>Sar</taxon>
        <taxon>Alveolata</taxon>
        <taxon>Dinophyceae</taxon>
        <taxon>Prorocentrales</taxon>
        <taxon>Prorocentraceae</taxon>
        <taxon>Prorocentrum</taxon>
    </lineage>
</organism>
<evidence type="ECO:0000256" key="2">
    <source>
        <dbReference type="SAM" id="MobiDB-lite"/>
    </source>
</evidence>
<accession>A0ABN9XPH5</accession>
<dbReference type="Gene3D" id="3.60.10.10">
    <property type="entry name" value="Endonuclease/exonuclease/phosphatase"/>
    <property type="match status" value="1"/>
</dbReference>
<feature type="compositionally biased region" description="Acidic residues" evidence="2">
    <location>
        <begin position="31"/>
        <end position="40"/>
    </location>
</feature>
<evidence type="ECO:0000313" key="3">
    <source>
        <dbReference type="EMBL" id="CAK0901654.1"/>
    </source>
</evidence>
<proteinExistence type="predicted"/>
<feature type="region of interest" description="Disordered" evidence="2">
    <location>
        <begin position="18"/>
        <end position="50"/>
    </location>
</feature>
<protein>
    <submittedName>
        <fullName evidence="3">Uncharacterized protein</fullName>
    </submittedName>
</protein>
<comment type="caution">
    <text evidence="3">The sequence shown here is derived from an EMBL/GenBank/DDBJ whole genome shotgun (WGS) entry which is preliminary data.</text>
</comment>
<reference evidence="3" key="1">
    <citation type="submission" date="2023-10" db="EMBL/GenBank/DDBJ databases">
        <authorList>
            <person name="Chen Y."/>
            <person name="Shah S."/>
            <person name="Dougan E. K."/>
            <person name="Thang M."/>
            <person name="Chan C."/>
        </authorList>
    </citation>
    <scope>NUCLEOTIDE SEQUENCE [LARGE SCALE GENOMIC DNA]</scope>
</reference>
<sequence>AKEMAKMLNQLKQLLAENKKLKKNDGKPSDMEVDEAEDGDNVAASSSVAQRTELQARISKYEQTIKIYKDDGEDELARDLQRKPEATKLQAQSLRKPAMAHKQCTQKLQRVQKQIGTAKNDLQSLQQKLEKAQRELDEKKDFLESKVPPDILRLDPDLDQLKSDPDLLQFYTSFSANPLFAKMEELCRQNMAARLAQELHRAMYQGKSESDVSVSPEQLAEMVGNIQNTKHRKLDSGGASMPSEVLEPHFIETYNANQGKQTLKKRLSCTKSLIVLAQEIGHHDWECEALSSWCASHKWNVMVVPGSPTAGKLPAAGLAIFAREDIGLRGPTYPTTSPAARRSTVNEQISFGSELVPFRAQHAAVEVPGWPPLNIFNIYLHTGEGMSFQTAKILMNVGLALAGQPHPSIIGGDWNMAAAEVEASSFTAQAQVSLLVPKSITCRTATANPVSDYFALTSGAMRLAKAIQADMKWTIKPHRPVVVEIATMGKQLMYLTYVGGGKIAASKQAGPMLQDEHNWELERSYAESAAEMALSGSVGSAWRLLSTAWARFAAQAAIRLGHLTGAPIQAHSYGGDLRPKWVSYMYEGSDPEGIQAVADGWKWYEDALSAIAKLQSHRPSVDVNKLQDEIHGFVSTDYAGQGVSQRLDAVVAHARRALAAPNASSQGPINMIEESAEDIGMAKQAADRDSA</sequence>
<keyword evidence="1" id="KW-0175">Coiled coil</keyword>
<keyword evidence="4" id="KW-1185">Reference proteome</keyword>
<dbReference type="EMBL" id="CAUYUJ010020960">
    <property type="protein sequence ID" value="CAK0901654.1"/>
    <property type="molecule type" value="Genomic_DNA"/>
</dbReference>
<gene>
    <name evidence="3" type="ORF">PCOR1329_LOCUS78545</name>
</gene>
<feature type="compositionally biased region" description="Basic and acidic residues" evidence="2">
    <location>
        <begin position="18"/>
        <end position="30"/>
    </location>
</feature>
<dbReference type="Proteomes" id="UP001189429">
    <property type="component" value="Unassembled WGS sequence"/>
</dbReference>
<dbReference type="InterPro" id="IPR036691">
    <property type="entry name" value="Endo/exonu/phosph_ase_sf"/>
</dbReference>